<evidence type="ECO:0000256" key="1">
    <source>
        <dbReference type="ARBA" id="ARBA00012513"/>
    </source>
</evidence>
<dbReference type="InterPro" id="IPR000961">
    <property type="entry name" value="AGC-kinase_C"/>
</dbReference>
<dbReference type="CDD" id="cd17546">
    <property type="entry name" value="REC_hyHK_CKI1_RcsC-like"/>
    <property type="match status" value="1"/>
</dbReference>
<evidence type="ECO:0000256" key="9">
    <source>
        <dbReference type="ARBA" id="ARBA00048679"/>
    </source>
</evidence>
<evidence type="ECO:0000313" key="15">
    <source>
        <dbReference type="EMBL" id="PWN29826.1"/>
    </source>
</evidence>
<feature type="compositionally biased region" description="Polar residues" evidence="11">
    <location>
        <begin position="1898"/>
        <end position="1907"/>
    </location>
</feature>
<feature type="compositionally biased region" description="Polar residues" evidence="11">
    <location>
        <begin position="101"/>
        <end position="112"/>
    </location>
</feature>
<evidence type="ECO:0000259" key="12">
    <source>
        <dbReference type="PROSITE" id="PS50011"/>
    </source>
</evidence>
<feature type="region of interest" description="Disordered" evidence="11">
    <location>
        <begin position="1"/>
        <end position="152"/>
    </location>
</feature>
<dbReference type="Pfam" id="PF00069">
    <property type="entry name" value="Pkinase"/>
    <property type="match status" value="2"/>
</dbReference>
<feature type="compositionally biased region" description="Basic and acidic residues" evidence="11">
    <location>
        <begin position="76"/>
        <end position="85"/>
    </location>
</feature>
<dbReference type="PROSITE" id="PS00108">
    <property type="entry name" value="PROTEIN_KINASE_ST"/>
    <property type="match status" value="1"/>
</dbReference>
<feature type="compositionally biased region" description="Polar residues" evidence="11">
    <location>
        <begin position="1217"/>
        <end position="1234"/>
    </location>
</feature>
<feature type="compositionally biased region" description="Low complexity" evidence="11">
    <location>
        <begin position="622"/>
        <end position="665"/>
    </location>
</feature>
<reference evidence="15 16" key="1">
    <citation type="journal article" date="2018" name="Mol. Biol. Evol.">
        <title>Broad Genomic Sampling Reveals a Smut Pathogenic Ancestry of the Fungal Clade Ustilaginomycotina.</title>
        <authorList>
            <person name="Kijpornyongpan T."/>
            <person name="Mondo S.J."/>
            <person name="Barry K."/>
            <person name="Sandor L."/>
            <person name="Lee J."/>
            <person name="Lipzen A."/>
            <person name="Pangilinan J."/>
            <person name="LaButti K."/>
            <person name="Hainaut M."/>
            <person name="Henrissat B."/>
            <person name="Grigoriev I.V."/>
            <person name="Spatafora J.W."/>
            <person name="Aime M.C."/>
        </authorList>
    </citation>
    <scope>NUCLEOTIDE SEQUENCE [LARGE SCALE GENOMIC DNA]</scope>
    <source>
        <strain evidence="15 16">MCA 5214</strain>
    </source>
</reference>
<feature type="region of interest" description="Disordered" evidence="11">
    <location>
        <begin position="1718"/>
        <end position="1757"/>
    </location>
</feature>
<feature type="compositionally biased region" description="Polar residues" evidence="11">
    <location>
        <begin position="679"/>
        <end position="699"/>
    </location>
</feature>
<feature type="compositionally biased region" description="Polar residues" evidence="11">
    <location>
        <begin position="1455"/>
        <end position="1476"/>
    </location>
</feature>
<dbReference type="Gene3D" id="3.40.50.2300">
    <property type="match status" value="1"/>
</dbReference>
<accession>A0A316UWZ5</accession>
<feature type="modified residue" description="4-aspartylphosphate" evidence="10">
    <location>
        <position position="3254"/>
    </location>
</feature>
<dbReference type="Proteomes" id="UP000245884">
    <property type="component" value="Unassembled WGS sequence"/>
</dbReference>
<feature type="region of interest" description="Disordered" evidence="11">
    <location>
        <begin position="3027"/>
        <end position="3203"/>
    </location>
</feature>
<feature type="region of interest" description="Disordered" evidence="11">
    <location>
        <begin position="944"/>
        <end position="963"/>
    </location>
</feature>
<dbReference type="GO" id="GO:0004674">
    <property type="term" value="F:protein serine/threonine kinase activity"/>
    <property type="evidence" value="ECO:0007669"/>
    <property type="project" value="UniProtKB-KW"/>
</dbReference>
<feature type="region of interest" description="Disordered" evidence="11">
    <location>
        <begin position="557"/>
        <end position="906"/>
    </location>
</feature>
<dbReference type="PROSITE" id="PS50011">
    <property type="entry name" value="PROTEIN_KINASE_DOM"/>
    <property type="match status" value="1"/>
</dbReference>
<dbReference type="SUPFAM" id="SSF52172">
    <property type="entry name" value="CheY-like"/>
    <property type="match status" value="1"/>
</dbReference>
<dbReference type="SUPFAM" id="SSF55785">
    <property type="entry name" value="PYP-like sensor domain (PAS domain)"/>
    <property type="match status" value="1"/>
</dbReference>
<dbReference type="PANTHER" id="PTHR24356">
    <property type="entry name" value="SERINE/THREONINE-PROTEIN KINASE"/>
    <property type="match status" value="1"/>
</dbReference>
<feature type="compositionally biased region" description="Basic and acidic residues" evidence="11">
    <location>
        <begin position="1911"/>
        <end position="1924"/>
    </location>
</feature>
<dbReference type="InterPro" id="IPR011009">
    <property type="entry name" value="Kinase-like_dom_sf"/>
</dbReference>
<keyword evidence="2" id="KW-0723">Serine/threonine-protein kinase</keyword>
<dbReference type="InterPro" id="IPR011006">
    <property type="entry name" value="CheY-like_superfamily"/>
</dbReference>
<comment type="catalytic activity">
    <reaction evidence="8">
        <text>L-threonyl-[protein] + ATP = O-phospho-L-threonyl-[protein] + ADP + H(+)</text>
        <dbReference type="Rhea" id="RHEA:46608"/>
        <dbReference type="Rhea" id="RHEA-COMP:11060"/>
        <dbReference type="Rhea" id="RHEA-COMP:11605"/>
        <dbReference type="ChEBI" id="CHEBI:15378"/>
        <dbReference type="ChEBI" id="CHEBI:30013"/>
        <dbReference type="ChEBI" id="CHEBI:30616"/>
        <dbReference type="ChEBI" id="CHEBI:61977"/>
        <dbReference type="ChEBI" id="CHEBI:456216"/>
        <dbReference type="EC" id="2.7.11.1"/>
    </reaction>
</comment>
<evidence type="ECO:0000256" key="7">
    <source>
        <dbReference type="ARBA" id="ARBA00022840"/>
    </source>
</evidence>
<dbReference type="PROSITE" id="PS50110">
    <property type="entry name" value="RESPONSE_REGULATORY"/>
    <property type="match status" value="1"/>
</dbReference>
<feature type="domain" description="Protein kinase" evidence="12">
    <location>
        <begin position="2549"/>
        <end position="2908"/>
    </location>
</feature>
<feature type="compositionally biased region" description="Low complexity" evidence="11">
    <location>
        <begin position="3061"/>
        <end position="3075"/>
    </location>
</feature>
<feature type="region of interest" description="Disordered" evidence="11">
    <location>
        <begin position="2172"/>
        <end position="2202"/>
    </location>
</feature>
<feature type="compositionally biased region" description="Polar residues" evidence="11">
    <location>
        <begin position="790"/>
        <end position="799"/>
    </location>
</feature>
<evidence type="ECO:0000256" key="8">
    <source>
        <dbReference type="ARBA" id="ARBA00047899"/>
    </source>
</evidence>
<feature type="compositionally biased region" description="Low complexity" evidence="11">
    <location>
        <begin position="250"/>
        <end position="267"/>
    </location>
</feature>
<feature type="region of interest" description="Disordered" evidence="11">
    <location>
        <begin position="1866"/>
        <end position="1925"/>
    </location>
</feature>
<feature type="compositionally biased region" description="Low complexity" evidence="11">
    <location>
        <begin position="1728"/>
        <end position="1741"/>
    </location>
</feature>
<dbReference type="Gene3D" id="1.10.510.10">
    <property type="entry name" value="Transferase(Phosphotransferase) domain 1"/>
    <property type="match status" value="2"/>
</dbReference>
<feature type="compositionally biased region" description="Basic and acidic residues" evidence="11">
    <location>
        <begin position="307"/>
        <end position="323"/>
    </location>
</feature>
<feature type="region of interest" description="Disordered" evidence="11">
    <location>
        <begin position="1299"/>
        <end position="1554"/>
    </location>
</feature>
<dbReference type="PROSITE" id="PS51285">
    <property type="entry name" value="AGC_KINASE_CTER"/>
    <property type="match status" value="1"/>
</dbReference>
<feature type="region of interest" description="Disordered" evidence="11">
    <location>
        <begin position="1124"/>
        <end position="1281"/>
    </location>
</feature>
<dbReference type="GO" id="GO:0000160">
    <property type="term" value="P:phosphorelay signal transduction system"/>
    <property type="evidence" value="ECO:0007669"/>
    <property type="project" value="InterPro"/>
</dbReference>
<feature type="compositionally biased region" description="Acidic residues" evidence="11">
    <location>
        <begin position="2342"/>
        <end position="2353"/>
    </location>
</feature>
<gene>
    <name evidence="15" type="ORF">BDZ90DRAFT_278074</name>
</gene>
<feature type="compositionally biased region" description="Polar residues" evidence="11">
    <location>
        <begin position="481"/>
        <end position="498"/>
    </location>
</feature>
<keyword evidence="4" id="KW-0808">Transferase</keyword>
<evidence type="ECO:0000256" key="3">
    <source>
        <dbReference type="ARBA" id="ARBA00022553"/>
    </source>
</evidence>
<protein>
    <recommendedName>
        <fullName evidence="1">non-specific serine/threonine protein kinase</fullName>
        <ecNumber evidence="1">2.7.11.1</ecNumber>
    </recommendedName>
</protein>
<dbReference type="GO" id="GO:0005524">
    <property type="term" value="F:ATP binding"/>
    <property type="evidence" value="ECO:0007669"/>
    <property type="project" value="UniProtKB-KW"/>
</dbReference>
<dbReference type="InterPro" id="IPR050236">
    <property type="entry name" value="Ser_Thr_kinase_AGC"/>
</dbReference>
<proteinExistence type="predicted"/>
<feature type="compositionally biased region" description="Low complexity" evidence="11">
    <location>
        <begin position="2738"/>
        <end position="2755"/>
    </location>
</feature>
<dbReference type="InterPro" id="IPR000014">
    <property type="entry name" value="PAS"/>
</dbReference>
<dbReference type="SMART" id="SM00220">
    <property type="entry name" value="S_TKc"/>
    <property type="match status" value="1"/>
</dbReference>
<keyword evidence="6" id="KW-0418">Kinase</keyword>
<feature type="compositionally biased region" description="Low complexity" evidence="11">
    <location>
        <begin position="1631"/>
        <end position="1643"/>
    </location>
</feature>
<feature type="region of interest" description="Disordered" evidence="11">
    <location>
        <begin position="1021"/>
        <end position="1072"/>
    </location>
</feature>
<feature type="compositionally biased region" description="Polar residues" evidence="11">
    <location>
        <begin position="2723"/>
        <end position="2737"/>
    </location>
</feature>
<sequence length="3450" mass="361440">MGSPPPRPGQQERGASRDDSTSRPQLSSASSSSSLKRPPSSSSTKSTTPQLPMHPTFSQTATPRAATSSSSLSKWSSEDLERAADVRATSTGSPTPSGSSNVKPTPLTSRSIATDLKSPPRAREPVSSDLGEQEDEAGDVHRKLSFSRTTDGAWTDLRRSSSTAGIFDLDTDVVAEPAAPAAASAAARSSPTRTSPTAIRSSQPRPPPSSFIDPFAAGSRAQRGQPRTSLGEAFGARRQQSTLAVPPATTTPSTGPSSSSSGPSSGPITIATAGKHGKFPFDTTPSFSSPLAYASILPNDAADDFDLDRVSPSDANNDAREVEDSLQSLGVAASEAEADVPPGSRKASNESSMANASHALRKVSNESRDSSAANASSGSIRRRSSGRVSAMGPPTSIPARRHHTPSSSSSAASVVSASTSPDEAMPMQHPLRSLKAQGKQREDSARSISGSFSVGSPVSSSSQFSTSPSMTWEQRPLKTPLSVSAAGQQQETRTASGTSRRRKSSVAGLGGSSAHRRARSLGGALMIGGFEPGSAASSPIGGPDGVDPNLVAAIRGGDVSIPSTPMHENAAAAAAAGSTTGSSSSSVGSPPIATPLSTPFGSAKRRSGLLNLVPGVGIATPESSRSRAGTTTSSADGGKSGASEASGGDAATEPSTSPVSSRSPTDAIPPSDYVRARTRSQTIASSGQSPRGANANLSASIGPGTARSSSNTGSLGDAIRLQRVPTSIRLAGDVFSPPNAQQRNRATTTATMDSPLQTVPSPRNSMSNFGPRSSLGDQAPAQLGLGIHGQQDTSPQLPATPSTSRRPSPRPSRTGLSTASSSGRASPTDVDVGPGSGARFLAPPRRDLSDSSSMSLSGMSGMSHSIASLPASGLPRTAEEQSHGITTRRRSNSPEQRLRSSTVGPSAGSAYAALLSVSPSLPRASISGGGGHEPLRINTDAAVEHLGGGGSATGSPVGRSPIRARGAGRLSLAQGTLPSNALLTPGGLGPATHPGTDEYAQIILQSRNAKMQKWRVPSATLADDSMIEDPDESVRDLQRQRQTTAVSAGGGAAASGTPLGRRGTTLGLPERFRTYRDARADESLDADESRSAAQAFAGFSGDSAGEIEWVDWLDEYRKMKEAKLQSERESEAVGEAVGEDASVGPTTQASKQEPSSTVSQPPVTALPSSSSMGSHAQSSSSPPRQVSAPTPPAVSASSSTTLLAGGTPRRPSEPPLHQQQSRSSFNTTLDTTTASPLRSSSSSQKPSRNLSLSPMSSRFAHVHAAPSSGSGSSSSWTNRRRNRNLGSRIEAWWGSVKTGLSSSLQSPPPLQRNKGFPSSPGGAYGATMRHASHSGGLSGRALKPRPAVIAPPPPAATSFPTKEPASSSSSSRAMPDAWVASVTTPSQLSLQTLREARPEAQAAGQPRQERPSHDSGSSSLGSTTASRRKQPHLSLNLDKGTSSFDAREFEGISQAIHTGRSSNSGPRTSSPLSQGPSPRHVSHPLPVKEEDSPAAGEQQQQQSLGEAFRSNVSSPKQKPERPSLPERASSETRGAAAPQQGGGGGAPPTSKEITIRSIRHHIRHRLAASKESCDKELRKIVRAVNAFVEAGLQEQHDEGSELGDDDDINLLGEEMQGLQLEEDVNRPVMPRPSLMRRTTSSSSGRRDSPAKVASPPLPSDPDETPRPHDDANDSPVSSPPAQPQSILSERFTSTHPQSVPLSMSSSFPGLSASHHLIAAAARSRDASRSVSNSRSTSRSHSPMPPTLRPAADMDSPRFSPARRIRRLPAGDPPLEPFVPALQDIVGIALDVADMPIAALTSRSGACTEIIANIQSVGKAWDEHPDWPGRGWFVQLLLAVAGLSRVVEWWEAEKGFWNFDDEGDEDAEPISFRFGDQGTYESAGAGSPAKARYPHAPSTRASSVTSSPALDPTDRRVFSEPERGPSRLALAAAMPEEGDESMATTAAETAATTAAGTVVHTGTEPAQRPLALGVDQQNVLMELSLDQERLIYVSPAWRDVIGSDPDQLLDSPIADLLAPTDLDTFAEATRQLQLNESHTVEIAFRMAVGGEGMDANLYQEMEGKGMLMRDREEGLPSHTMWVFKPVGSPEPEAELSSSPHAPQAALTAAGMTAASISTEPILCRICERDVPTWFFEKHSEICNEIHRLEMEVGECNEGLAELRRTVRSIVESLDNNAEEQEQPQYRGARLTTPAASNDPPSALEHLQKSLSPRQLAPAVVRKSHFRALEALLDILLVAKEISTPSIKEDDVADPVDKQRLLSPTSEGRIAQVRAWKPPGVEDPAIEVLISDVQTAIRNKLSVVNRTLNTIVYVETVRLEWEERVDAALASVAHSGGSDGEGSGSEEAEGEVEGEGVDKAEPKTVAQEAPHPTPPPMTEDEEDAAETSAILLERDDREDIKDEEEDEKRSAALSPATAGEDGDEIPGVEQLMGGRAHVTEQHAPAIPIPRPGKGAHAGPSRPSPLGLEDAGAAGGSGLGIIAPRSRHGSATYTADPHFASSSLMAGSSLMTGSSLRRVSHRPSLAVGTPTSPRIPPTAPSSRSTASSIKDFDIIKPISKGAFGSVYLGKKRTTGDVYAIKVLKKKDMITKNQVTNVKAERMILMTQTQSPFVVKLYFSFQSTDYLYLVMEYLPGGDCASLLKMLGGLDEEWTKRYVAEIVNGLEQLHAQGIVHRDLKPDNLLIDAKGHLKLTDFGLSKIGLLKRQTGPADRSAITPSGHYKPESPATSGSGLARSSTAFSDSPTTSSPMTPGSSVAPSAATAAPFYVDSSTGQRGEKMHPMPSAGGTIETPDAPPPSSGSSRTPRAFVGTPDYLAPESILGIGVDDKAVDWWALGVILYEFLYGIPPFHAETPELVFKNIVGRTIDWEEDGVGAEFSPAARDLMEKLMCYKAEDRLGSRGAAEVKSHAFFEGIDWDRIVEDPGPFVPDVLNPESTDYFDLRGAREFEHEYSEPAPSVTAFAKAIEHNRRRGGGGAATASRFKITQGRFEREQREQQQAMDDFGSFSYKNLPVLKQANDEVIKKLRTEASMSQSLDAPRKRSLSSKVASSALRAVSTGRPPSPATSVSSSQSSAPVRTRATTMGGGNDLAVSSPGAPSSVMDRRRSQLIGNNNLSDSTDSRGRTASISTSEASAPSGPPAWTTLRRRPTAAGLMGSGSEGEQSPSGRGSDSLSQQQQQRASMQQRSGSGSLTANVPPSADSPTLPECLVAEDNPISSRILCQILTRLGCKTKTVRNGAEAVRLAMSDSKVYAVLFVDLTLPIVNGQDVARMVKSTRNANSLTPVVALAEWHGEGPVPASMDVTGSVFDGCLTKPIDWADVRAILPGMLARATLNHSGAGAGASAPSMGRQSVGSAGPASAATTSSTTTPPMVSPPPRMVKQRTASGRTVMTLGSAAREEDEGQAMPSSGSGRIGSPVTSKEVESLASKFGVASLSGSGGAGAAEDENEEAVLE</sequence>
<keyword evidence="16" id="KW-1185">Reference proteome</keyword>
<feature type="compositionally biased region" description="Polar residues" evidence="11">
    <location>
        <begin position="752"/>
        <end position="771"/>
    </location>
</feature>
<feature type="compositionally biased region" description="Low complexity" evidence="11">
    <location>
        <begin position="850"/>
        <end position="863"/>
    </location>
</feature>
<keyword evidence="3 10" id="KW-0597">Phosphoprotein</keyword>
<feature type="compositionally biased region" description="Low complexity" evidence="11">
    <location>
        <begin position="570"/>
        <end position="589"/>
    </location>
</feature>
<dbReference type="GO" id="GO:1901992">
    <property type="term" value="P:positive regulation of mitotic cell cycle phase transition"/>
    <property type="evidence" value="ECO:0007669"/>
    <property type="project" value="UniProtKB-ARBA"/>
</dbReference>
<feature type="compositionally biased region" description="Low complexity" evidence="11">
    <location>
        <begin position="800"/>
        <end position="814"/>
    </location>
</feature>
<dbReference type="EMBL" id="KZ819663">
    <property type="protein sequence ID" value="PWN29826.1"/>
    <property type="molecule type" value="Genomic_DNA"/>
</dbReference>
<feature type="compositionally biased region" description="Low complexity" evidence="11">
    <location>
        <begin position="178"/>
        <end position="203"/>
    </location>
</feature>
<feature type="compositionally biased region" description="Polar residues" evidence="11">
    <location>
        <begin position="1381"/>
        <end position="1392"/>
    </location>
</feature>
<feature type="region of interest" description="Disordered" evidence="11">
    <location>
        <begin position="178"/>
        <end position="291"/>
    </location>
</feature>
<dbReference type="STRING" id="1569628.A0A316UWZ5"/>
<dbReference type="CDD" id="cd00130">
    <property type="entry name" value="PAS"/>
    <property type="match status" value="1"/>
</dbReference>
<feature type="compositionally biased region" description="Low complexity" evidence="11">
    <location>
        <begin position="739"/>
        <end position="751"/>
    </location>
</feature>
<dbReference type="InterPro" id="IPR008271">
    <property type="entry name" value="Ser/Thr_kinase_AS"/>
</dbReference>
<dbReference type="RefSeq" id="XP_025364438.1">
    <property type="nucleotide sequence ID" value="XM_025509058.1"/>
</dbReference>
<feature type="compositionally biased region" description="Low complexity" evidence="11">
    <location>
        <begin position="89"/>
        <end position="100"/>
    </location>
</feature>
<evidence type="ECO:0000313" key="16">
    <source>
        <dbReference type="Proteomes" id="UP000245884"/>
    </source>
</evidence>
<feature type="region of interest" description="Disordered" evidence="11">
    <location>
        <begin position="3333"/>
        <end position="3450"/>
    </location>
</feature>
<dbReference type="Gene3D" id="3.30.200.20">
    <property type="entry name" value="Phosphorylase Kinase, domain 1"/>
    <property type="match status" value="2"/>
</dbReference>
<keyword evidence="7" id="KW-0067">ATP-binding</keyword>
<feature type="compositionally biased region" description="Low complexity" evidence="11">
    <location>
        <begin position="1610"/>
        <end position="1619"/>
    </location>
</feature>
<feature type="compositionally biased region" description="Low complexity" evidence="11">
    <location>
        <begin position="1193"/>
        <end position="1208"/>
    </location>
</feature>
<evidence type="ECO:0000256" key="2">
    <source>
        <dbReference type="ARBA" id="ARBA00022527"/>
    </source>
</evidence>
<dbReference type="SMART" id="SM00448">
    <property type="entry name" value="REC"/>
    <property type="match status" value="1"/>
</dbReference>
<dbReference type="GO" id="GO:0005634">
    <property type="term" value="C:nucleus"/>
    <property type="evidence" value="ECO:0007669"/>
    <property type="project" value="TreeGrafter"/>
</dbReference>
<dbReference type="FunFam" id="3.30.200.20:FF:001008">
    <property type="entry name" value="Serine/threonine-protein kinase cek1"/>
    <property type="match status" value="1"/>
</dbReference>
<dbReference type="Gene3D" id="3.30.450.20">
    <property type="entry name" value="PAS domain"/>
    <property type="match status" value="1"/>
</dbReference>
<feature type="compositionally biased region" description="Low complexity" evidence="11">
    <location>
        <begin position="3338"/>
        <end position="3367"/>
    </location>
</feature>
<dbReference type="GO" id="GO:0005737">
    <property type="term" value="C:cytoplasm"/>
    <property type="evidence" value="ECO:0007669"/>
    <property type="project" value="TreeGrafter"/>
</dbReference>
<feature type="compositionally biased region" description="Low complexity" evidence="11">
    <location>
        <begin position="3156"/>
        <end position="3187"/>
    </location>
</feature>
<feature type="compositionally biased region" description="Basic and acidic residues" evidence="11">
    <location>
        <begin position="1517"/>
        <end position="1530"/>
    </location>
</feature>
<feature type="compositionally biased region" description="Polar residues" evidence="11">
    <location>
        <begin position="1497"/>
        <end position="1516"/>
    </location>
</feature>
<feature type="compositionally biased region" description="Low complexity" evidence="11">
    <location>
        <begin position="1235"/>
        <end position="1253"/>
    </location>
</feature>
<feature type="compositionally biased region" description="Low complexity" evidence="11">
    <location>
        <begin position="1414"/>
        <end position="1425"/>
    </location>
</feature>
<dbReference type="EC" id="2.7.11.1" evidence="1"/>
<dbReference type="CDD" id="cd05579">
    <property type="entry name" value="STKc_MAST_like"/>
    <property type="match status" value="1"/>
</dbReference>
<feature type="region of interest" description="Disordered" evidence="11">
    <location>
        <begin position="1592"/>
        <end position="1684"/>
    </location>
</feature>
<keyword evidence="5" id="KW-0547">Nucleotide-binding</keyword>
<feature type="compositionally biased region" description="Low complexity" evidence="11">
    <location>
        <begin position="405"/>
        <end position="420"/>
    </location>
</feature>
<organism evidence="15 16">
    <name type="scientific">Jaminaea rosea</name>
    <dbReference type="NCBI Taxonomy" id="1569628"/>
    <lineage>
        <taxon>Eukaryota</taxon>
        <taxon>Fungi</taxon>
        <taxon>Dikarya</taxon>
        <taxon>Basidiomycota</taxon>
        <taxon>Ustilaginomycotina</taxon>
        <taxon>Exobasidiomycetes</taxon>
        <taxon>Microstromatales</taxon>
        <taxon>Microstromatales incertae sedis</taxon>
        <taxon>Jaminaea</taxon>
    </lineage>
</organism>
<evidence type="ECO:0000256" key="10">
    <source>
        <dbReference type="PROSITE-ProRule" id="PRU00169"/>
    </source>
</evidence>
<feature type="compositionally biased region" description="Low complexity" evidence="11">
    <location>
        <begin position="1054"/>
        <end position="1069"/>
    </location>
</feature>
<dbReference type="FunFam" id="1.10.510.10:FF:000340">
    <property type="entry name" value="Serine threonine protein kinase"/>
    <property type="match status" value="1"/>
</dbReference>
<evidence type="ECO:0000256" key="6">
    <source>
        <dbReference type="ARBA" id="ARBA00022777"/>
    </source>
</evidence>
<dbReference type="OrthoDB" id="162894at2759"/>
<dbReference type="InterPro" id="IPR001789">
    <property type="entry name" value="Sig_transdc_resp-reg_receiver"/>
</dbReference>
<dbReference type="InterPro" id="IPR035965">
    <property type="entry name" value="PAS-like_dom_sf"/>
</dbReference>
<evidence type="ECO:0000259" key="13">
    <source>
        <dbReference type="PROSITE" id="PS50110"/>
    </source>
</evidence>
<feature type="compositionally biased region" description="Low complexity" evidence="11">
    <location>
        <begin position="22"/>
        <end position="50"/>
    </location>
</feature>
<feature type="domain" description="Response regulatory" evidence="13">
    <location>
        <begin position="3203"/>
        <end position="3325"/>
    </location>
</feature>
<feature type="compositionally biased region" description="Low complexity" evidence="11">
    <location>
        <begin position="446"/>
        <end position="469"/>
    </location>
</feature>
<dbReference type="PANTHER" id="PTHR24356:SF1">
    <property type="entry name" value="SERINE_THREONINE-PROTEIN KINASE GREATWALL"/>
    <property type="match status" value="1"/>
</dbReference>
<comment type="catalytic activity">
    <reaction evidence="9">
        <text>L-seryl-[protein] + ATP = O-phospho-L-seryl-[protein] + ADP + H(+)</text>
        <dbReference type="Rhea" id="RHEA:17989"/>
        <dbReference type="Rhea" id="RHEA-COMP:9863"/>
        <dbReference type="Rhea" id="RHEA-COMP:11604"/>
        <dbReference type="ChEBI" id="CHEBI:15378"/>
        <dbReference type="ChEBI" id="CHEBI:29999"/>
        <dbReference type="ChEBI" id="CHEBI:30616"/>
        <dbReference type="ChEBI" id="CHEBI:83421"/>
        <dbReference type="ChEBI" id="CHEBI:456216"/>
        <dbReference type="EC" id="2.7.11.1"/>
    </reaction>
</comment>
<feature type="region of interest" description="Disordered" evidence="11">
    <location>
        <begin position="2331"/>
        <end position="2425"/>
    </location>
</feature>
<feature type="compositionally biased region" description="Low complexity" evidence="11">
    <location>
        <begin position="370"/>
        <end position="379"/>
    </location>
</feature>
<evidence type="ECO:0000256" key="5">
    <source>
        <dbReference type="ARBA" id="ARBA00022741"/>
    </source>
</evidence>
<feature type="compositionally biased region" description="Acidic residues" evidence="11">
    <location>
        <begin position="3440"/>
        <end position="3450"/>
    </location>
</feature>
<evidence type="ECO:0000259" key="14">
    <source>
        <dbReference type="PROSITE" id="PS51285"/>
    </source>
</evidence>
<dbReference type="GeneID" id="37030881"/>
<feature type="compositionally biased region" description="Polar residues" evidence="11">
    <location>
        <begin position="893"/>
        <end position="904"/>
    </location>
</feature>
<feature type="compositionally biased region" description="Polar residues" evidence="11">
    <location>
        <begin position="3105"/>
        <end position="3130"/>
    </location>
</feature>
<feature type="domain" description="AGC-kinase C-terminal" evidence="14">
    <location>
        <begin position="2909"/>
        <end position="3015"/>
    </location>
</feature>
<feature type="region of interest" description="Disordered" evidence="11">
    <location>
        <begin position="2516"/>
        <end position="2543"/>
    </location>
</feature>
<dbReference type="SUPFAM" id="SSF56112">
    <property type="entry name" value="Protein kinase-like (PK-like)"/>
    <property type="match status" value="1"/>
</dbReference>
<dbReference type="Pfam" id="PF00072">
    <property type="entry name" value="Response_reg"/>
    <property type="match status" value="1"/>
</dbReference>
<feature type="compositionally biased region" description="Polar residues" evidence="11">
    <location>
        <begin position="1144"/>
        <end position="1162"/>
    </location>
</feature>
<feature type="region of interest" description="Disordered" evidence="11">
    <location>
        <begin position="303"/>
        <end position="517"/>
    </location>
</feature>
<name>A0A316UWZ5_9BASI</name>
<feature type="region of interest" description="Disordered" evidence="11">
    <location>
        <begin position="2767"/>
        <end position="2806"/>
    </location>
</feature>
<evidence type="ECO:0000256" key="4">
    <source>
        <dbReference type="ARBA" id="ARBA00022679"/>
    </source>
</evidence>
<dbReference type="InterPro" id="IPR000719">
    <property type="entry name" value="Prot_kinase_dom"/>
</dbReference>
<evidence type="ECO:0000256" key="11">
    <source>
        <dbReference type="SAM" id="MobiDB-lite"/>
    </source>
</evidence>
<feature type="region of interest" description="Disordered" evidence="11">
    <location>
        <begin position="2703"/>
        <end position="2755"/>
    </location>
</feature>
<feature type="compositionally biased region" description="Low complexity" evidence="11">
    <location>
        <begin position="58"/>
        <end position="75"/>
    </location>
</feature>
<feature type="compositionally biased region" description="Polar residues" evidence="11">
    <location>
        <begin position="815"/>
        <end position="825"/>
    </location>
</feature>
<feature type="compositionally biased region" description="Low complexity" evidence="11">
    <location>
        <begin position="1168"/>
        <end position="1181"/>
    </location>
</feature>